<evidence type="ECO:0000256" key="1">
    <source>
        <dbReference type="ARBA" id="ARBA00000448"/>
    </source>
</evidence>
<evidence type="ECO:0000256" key="4">
    <source>
        <dbReference type="ARBA" id="ARBA00005336"/>
    </source>
</evidence>
<dbReference type="Gene3D" id="2.60.40.10">
    <property type="entry name" value="Immunoglobulins"/>
    <property type="match status" value="1"/>
</dbReference>
<evidence type="ECO:0000256" key="8">
    <source>
        <dbReference type="ARBA" id="ARBA00022801"/>
    </source>
</evidence>
<name>A0A0D7AA59_9AGAR</name>
<sequence length="774" mass="83573">MKLEAFVKLAVVLSSPVFALATVIAQLNKRASFFPASGDFSLFERSDHVSTLIFMLTLISDPAFTDNVTGGAWADAYAKAVAIVAEMTIEEKVNLTSGSLGPCSGNLWGVPRLGIPRLCFEDGPAGVRPVYGVSQFPAGLTTAATWDHELIYNRSGVHIALAPVTGGPLGRSPLDGRNWEGWFVDPYATGIASYLSVKGVQDSGVAAVAKHYIGYEQETFRNPYGDFESSSVFPVNGQLPISSDIDDKTTHEVYLWSFAEAVRAGISHVMCSCNEVNQTFSCNNAYTLNHLLKNELNFQGSVISDWGAQHNNIESAFGGLDVSMPGNVFGGLFGDFWGDNLVADVKNGSVPEYLHDQKVYRVLMPYYHLGQNTTPLPEVIYNANVGYYDQVDRTRNVRQPTTPALIRAIGNSGLTLLKNTGGLPLSLGPDSRVAVLGTDATDNSVGPDGCGAIYESCPTNNINGTLTLGGGSGYAYAPYVVTPLDAIKARAYVDGFEVAPILRDTDVEPTVEDILPISDATIVFVSRYSQEGEDLVNLTLNRDGDALVAAAVSQSANVIVVMHTTGVVDIEAWADHQNVTAIIAAFLPGMETGNSLADVLFGDVAPSGKLPFTWGKSIDDYPFDQPNTIVSDPVYAPQSNFTEGVFIDYRWFDKHDITPRYEFGFGLSYTTFEYSDIAINTTGQNTGDYTGSEVAQLYVSLPGDDQPVRMLRGFDKVKNIAPGACATATFDVRRKDVSIWSVERGLWYVPSDEITISVGASSRNLPLTTTWKSS</sequence>
<evidence type="ECO:0000256" key="10">
    <source>
        <dbReference type="ARBA" id="ARBA00023277"/>
    </source>
</evidence>
<dbReference type="FunFam" id="3.20.20.300:FF:000002">
    <property type="entry name" value="Probable beta-glucosidase"/>
    <property type="match status" value="1"/>
</dbReference>
<dbReference type="GO" id="GO:0005576">
    <property type="term" value="C:extracellular region"/>
    <property type="evidence" value="ECO:0007669"/>
    <property type="project" value="UniProtKB-SubCell"/>
</dbReference>
<dbReference type="Pfam" id="PF01915">
    <property type="entry name" value="Glyco_hydro_3_C"/>
    <property type="match status" value="1"/>
</dbReference>
<evidence type="ECO:0000256" key="7">
    <source>
        <dbReference type="ARBA" id="ARBA00022729"/>
    </source>
</evidence>
<dbReference type="EC" id="3.2.1.21" evidence="5"/>
<evidence type="ECO:0000256" key="16">
    <source>
        <dbReference type="ARBA" id="ARBA00041601"/>
    </source>
</evidence>
<dbReference type="PRINTS" id="PR00133">
    <property type="entry name" value="GLHYDRLASE3"/>
</dbReference>
<protein>
    <recommendedName>
        <fullName evidence="14">Probable beta-glucosidase G</fullName>
        <ecNumber evidence="5">3.2.1.21</ecNumber>
    </recommendedName>
    <alternativeName>
        <fullName evidence="15">Beta-D-glucoside glucohydrolase G</fullName>
    </alternativeName>
    <alternativeName>
        <fullName evidence="16">Cellobiase G</fullName>
    </alternativeName>
    <alternativeName>
        <fullName evidence="17">Gentiobiase G</fullName>
    </alternativeName>
</protein>
<keyword evidence="12" id="KW-0624">Polysaccharide degradation</keyword>
<dbReference type="EMBL" id="KN882022">
    <property type="protein sequence ID" value="KIY46801.1"/>
    <property type="molecule type" value="Genomic_DNA"/>
</dbReference>
<evidence type="ECO:0000256" key="5">
    <source>
        <dbReference type="ARBA" id="ARBA00012744"/>
    </source>
</evidence>
<keyword evidence="8 19" id="KW-0378">Hydrolase</keyword>
<accession>A0A0D7AA59</accession>
<dbReference type="Proteomes" id="UP000054144">
    <property type="component" value="Unassembled WGS sequence"/>
</dbReference>
<dbReference type="InterPro" id="IPR002772">
    <property type="entry name" value="Glyco_hydro_3_C"/>
</dbReference>
<dbReference type="Pfam" id="PF14310">
    <property type="entry name" value="Fn3-like"/>
    <property type="match status" value="1"/>
</dbReference>
<keyword evidence="11" id="KW-0326">Glycosidase</keyword>
<comment type="catalytic activity">
    <reaction evidence="1">
        <text>Hydrolysis of terminal, non-reducing beta-D-glucosyl residues with release of beta-D-glucose.</text>
        <dbReference type="EC" id="3.2.1.21"/>
    </reaction>
</comment>
<gene>
    <name evidence="19" type="ORF">FISHEDRAFT_75241</name>
</gene>
<evidence type="ECO:0000256" key="2">
    <source>
        <dbReference type="ARBA" id="ARBA00004613"/>
    </source>
</evidence>
<keyword evidence="9" id="KW-0325">Glycoprotein</keyword>
<dbReference type="PANTHER" id="PTHR42715:SF12">
    <property type="entry name" value="BETA-GLUCOSIDASE G-RELATED"/>
    <property type="match status" value="1"/>
</dbReference>
<evidence type="ECO:0000256" key="11">
    <source>
        <dbReference type="ARBA" id="ARBA00023295"/>
    </source>
</evidence>
<evidence type="ECO:0000256" key="6">
    <source>
        <dbReference type="ARBA" id="ARBA00022525"/>
    </source>
</evidence>
<dbReference type="Pfam" id="PF00933">
    <property type="entry name" value="Glyco_hydro_3"/>
    <property type="match status" value="1"/>
</dbReference>
<dbReference type="AlphaFoldDB" id="A0A0D7AA59"/>
<dbReference type="GO" id="GO:0008422">
    <property type="term" value="F:beta-glucosidase activity"/>
    <property type="evidence" value="ECO:0007669"/>
    <property type="project" value="UniProtKB-EC"/>
</dbReference>
<keyword evidence="10" id="KW-0119">Carbohydrate metabolism</keyword>
<evidence type="ECO:0000256" key="15">
    <source>
        <dbReference type="ARBA" id="ARBA00041276"/>
    </source>
</evidence>
<evidence type="ECO:0000259" key="18">
    <source>
        <dbReference type="SMART" id="SM01217"/>
    </source>
</evidence>
<dbReference type="InterPro" id="IPR036962">
    <property type="entry name" value="Glyco_hydro_3_N_sf"/>
</dbReference>
<keyword evidence="7" id="KW-0732">Signal</keyword>
<organism evidence="19 20">
    <name type="scientific">Fistulina hepatica ATCC 64428</name>
    <dbReference type="NCBI Taxonomy" id="1128425"/>
    <lineage>
        <taxon>Eukaryota</taxon>
        <taxon>Fungi</taxon>
        <taxon>Dikarya</taxon>
        <taxon>Basidiomycota</taxon>
        <taxon>Agaricomycotina</taxon>
        <taxon>Agaricomycetes</taxon>
        <taxon>Agaricomycetidae</taxon>
        <taxon>Agaricales</taxon>
        <taxon>Fistulinaceae</taxon>
        <taxon>Fistulina</taxon>
    </lineage>
</organism>
<evidence type="ECO:0000256" key="12">
    <source>
        <dbReference type="ARBA" id="ARBA00023326"/>
    </source>
</evidence>
<evidence type="ECO:0000256" key="17">
    <source>
        <dbReference type="ARBA" id="ARBA00041808"/>
    </source>
</evidence>
<reference evidence="19 20" key="1">
    <citation type="journal article" date="2015" name="Fungal Genet. Biol.">
        <title>Evolution of novel wood decay mechanisms in Agaricales revealed by the genome sequences of Fistulina hepatica and Cylindrobasidium torrendii.</title>
        <authorList>
            <person name="Floudas D."/>
            <person name="Held B.W."/>
            <person name="Riley R."/>
            <person name="Nagy L.G."/>
            <person name="Koehler G."/>
            <person name="Ransdell A.S."/>
            <person name="Younus H."/>
            <person name="Chow J."/>
            <person name="Chiniquy J."/>
            <person name="Lipzen A."/>
            <person name="Tritt A."/>
            <person name="Sun H."/>
            <person name="Haridas S."/>
            <person name="LaButti K."/>
            <person name="Ohm R.A."/>
            <person name="Kues U."/>
            <person name="Blanchette R.A."/>
            <person name="Grigoriev I.V."/>
            <person name="Minto R.E."/>
            <person name="Hibbett D.S."/>
        </authorList>
    </citation>
    <scope>NUCLEOTIDE SEQUENCE [LARGE SCALE GENOMIC DNA]</scope>
    <source>
        <strain evidence="19 20">ATCC 64428</strain>
    </source>
</reference>
<comment type="similarity">
    <text evidence="4">Belongs to the glycosyl hydrolase 3 family.</text>
</comment>
<dbReference type="Gene3D" id="3.20.20.300">
    <property type="entry name" value="Glycoside hydrolase, family 3, N-terminal domain"/>
    <property type="match status" value="1"/>
</dbReference>
<evidence type="ECO:0000256" key="9">
    <source>
        <dbReference type="ARBA" id="ARBA00023180"/>
    </source>
</evidence>
<dbReference type="SUPFAM" id="SSF51445">
    <property type="entry name" value="(Trans)glycosidases"/>
    <property type="match status" value="1"/>
</dbReference>
<dbReference type="PANTHER" id="PTHR42715">
    <property type="entry name" value="BETA-GLUCOSIDASE"/>
    <property type="match status" value="1"/>
</dbReference>
<comment type="pathway">
    <text evidence="3">Glycan metabolism; cellulose degradation.</text>
</comment>
<evidence type="ECO:0000313" key="20">
    <source>
        <dbReference type="Proteomes" id="UP000054144"/>
    </source>
</evidence>
<feature type="domain" description="Fibronectin type III-like" evidence="18">
    <location>
        <begin position="693"/>
        <end position="762"/>
    </location>
</feature>
<dbReference type="InterPro" id="IPR036881">
    <property type="entry name" value="Glyco_hydro_3_C_sf"/>
</dbReference>
<keyword evidence="6" id="KW-0964">Secreted</keyword>
<dbReference type="GO" id="GO:0009251">
    <property type="term" value="P:glucan catabolic process"/>
    <property type="evidence" value="ECO:0007669"/>
    <property type="project" value="TreeGrafter"/>
</dbReference>
<dbReference type="InterPro" id="IPR017853">
    <property type="entry name" value="GH"/>
</dbReference>
<dbReference type="Gene3D" id="3.40.50.1700">
    <property type="entry name" value="Glycoside hydrolase family 3 C-terminal domain"/>
    <property type="match status" value="1"/>
</dbReference>
<comment type="function">
    <text evidence="13">Beta-glucosidases are one of a number of cellulolytic enzymes involved in the degradation of cellulosic biomass. Catalyzes the last step releasing glucose from the inhibitory cellobiose.</text>
</comment>
<proteinExistence type="inferred from homology"/>
<evidence type="ECO:0000313" key="19">
    <source>
        <dbReference type="EMBL" id="KIY46801.1"/>
    </source>
</evidence>
<comment type="subcellular location">
    <subcellularLocation>
        <location evidence="2">Secreted</location>
    </subcellularLocation>
</comment>
<dbReference type="SMART" id="SM01217">
    <property type="entry name" value="Fn3_like"/>
    <property type="match status" value="1"/>
</dbReference>
<dbReference type="SUPFAM" id="SSF52279">
    <property type="entry name" value="Beta-D-glucan exohydrolase, C-terminal domain"/>
    <property type="match status" value="1"/>
</dbReference>
<dbReference type="InterPro" id="IPR026891">
    <property type="entry name" value="Fn3-like"/>
</dbReference>
<dbReference type="InterPro" id="IPR013783">
    <property type="entry name" value="Ig-like_fold"/>
</dbReference>
<dbReference type="InterPro" id="IPR001764">
    <property type="entry name" value="Glyco_hydro_3_N"/>
</dbReference>
<evidence type="ECO:0000256" key="3">
    <source>
        <dbReference type="ARBA" id="ARBA00004987"/>
    </source>
</evidence>
<evidence type="ECO:0000256" key="13">
    <source>
        <dbReference type="ARBA" id="ARBA00024983"/>
    </source>
</evidence>
<dbReference type="InterPro" id="IPR050288">
    <property type="entry name" value="Cellulose_deg_GH3"/>
</dbReference>
<dbReference type="OrthoDB" id="416222at2759"/>
<evidence type="ECO:0000256" key="14">
    <source>
        <dbReference type="ARBA" id="ARBA00039579"/>
    </source>
</evidence>
<keyword evidence="20" id="KW-1185">Reference proteome</keyword>